<evidence type="ECO:0000313" key="1">
    <source>
        <dbReference type="EMBL" id="TQV73630.1"/>
    </source>
</evidence>
<reference evidence="1 2" key="1">
    <citation type="submission" date="2019-06" db="EMBL/GenBank/DDBJ databases">
        <title>Draft genome of Aliikangiella marina GYP-15.</title>
        <authorList>
            <person name="Wang G."/>
        </authorList>
    </citation>
    <scope>NUCLEOTIDE SEQUENCE [LARGE SCALE GENOMIC DNA]</scope>
    <source>
        <strain evidence="1 2">GYP-15</strain>
    </source>
</reference>
<sequence length="218" mass="24778">MAKLKLTEFVLLLAIFSWGLLPSKSYGQESSATFVEGIDYFAVQSSQADVEVDLTALEAVADIEVFYWYGCYACWQVERKLSDYLATRTQLRVVRTPLVAHTHWREQAYLQPLMEQLADTVELPTTLDIYQACLEDCSVFNSYESGRDWLFAQANVTEQPLIDEAAIWAAEKSYRNRAESFSISQVPTIIINEAFVVTANSAKSADRMLQIIDYLLTR</sequence>
<evidence type="ECO:0008006" key="3">
    <source>
        <dbReference type="Google" id="ProtNLM"/>
    </source>
</evidence>
<organism evidence="1 2">
    <name type="scientific">Aliikangiella marina</name>
    <dbReference type="NCBI Taxonomy" id="1712262"/>
    <lineage>
        <taxon>Bacteria</taxon>
        <taxon>Pseudomonadati</taxon>
        <taxon>Pseudomonadota</taxon>
        <taxon>Gammaproteobacteria</taxon>
        <taxon>Oceanospirillales</taxon>
        <taxon>Pleioneaceae</taxon>
        <taxon>Aliikangiella</taxon>
    </lineage>
</organism>
<gene>
    <name evidence="1" type="ORF">FLL45_12205</name>
</gene>
<dbReference type="PANTHER" id="PTHR35891:SF2">
    <property type="entry name" value="THIOL:DISULFIDE INTERCHANGE PROTEIN DSBA"/>
    <property type="match status" value="1"/>
</dbReference>
<comment type="caution">
    <text evidence="1">The sequence shown here is derived from an EMBL/GenBank/DDBJ whole genome shotgun (WGS) entry which is preliminary data.</text>
</comment>
<dbReference type="Proteomes" id="UP000317839">
    <property type="component" value="Unassembled WGS sequence"/>
</dbReference>
<evidence type="ECO:0000313" key="2">
    <source>
        <dbReference type="Proteomes" id="UP000317839"/>
    </source>
</evidence>
<keyword evidence="2" id="KW-1185">Reference proteome</keyword>
<proteinExistence type="predicted"/>
<dbReference type="RefSeq" id="WP_142942338.1">
    <property type="nucleotide sequence ID" value="NZ_VIKR01000003.1"/>
</dbReference>
<dbReference type="Gene3D" id="3.40.30.10">
    <property type="entry name" value="Glutaredoxin"/>
    <property type="match status" value="1"/>
</dbReference>
<name>A0A545T8T2_9GAMM</name>
<dbReference type="PANTHER" id="PTHR35891">
    <property type="entry name" value="THIOL:DISULFIDE INTERCHANGE PROTEIN DSBA"/>
    <property type="match status" value="1"/>
</dbReference>
<accession>A0A545T8T2</accession>
<dbReference type="AlphaFoldDB" id="A0A545T8T2"/>
<dbReference type="InterPro" id="IPR050824">
    <property type="entry name" value="Thiol_disulfide_DsbA"/>
</dbReference>
<dbReference type="EMBL" id="VIKR01000003">
    <property type="protein sequence ID" value="TQV73630.1"/>
    <property type="molecule type" value="Genomic_DNA"/>
</dbReference>
<protein>
    <recommendedName>
        <fullName evidence="3">Thioredoxin-like fold domain-containing protein</fullName>
    </recommendedName>
</protein>
<dbReference type="SUPFAM" id="SSF52833">
    <property type="entry name" value="Thioredoxin-like"/>
    <property type="match status" value="1"/>
</dbReference>
<dbReference type="OrthoDB" id="9784896at2"/>
<dbReference type="InterPro" id="IPR036249">
    <property type="entry name" value="Thioredoxin-like_sf"/>
</dbReference>